<protein>
    <recommendedName>
        <fullName evidence="1">GIY-YIG domain-containing protein</fullName>
    </recommendedName>
</protein>
<dbReference type="InterPro" id="IPR035901">
    <property type="entry name" value="GIY-YIG_endonuc_sf"/>
</dbReference>
<dbReference type="SUPFAM" id="SSF82771">
    <property type="entry name" value="GIY-YIG endonuclease"/>
    <property type="match status" value="1"/>
</dbReference>
<dbReference type="InterPro" id="IPR053748">
    <property type="entry name" value="Host_DNA_Degrad_Endo"/>
</dbReference>
<accession>A0A644WNU5</accession>
<comment type="caution">
    <text evidence="2">The sequence shown here is derived from an EMBL/GenBank/DDBJ whole genome shotgun (WGS) entry which is preliminary data.</text>
</comment>
<dbReference type="InterPro" id="IPR000305">
    <property type="entry name" value="GIY-YIG_endonuc"/>
</dbReference>
<dbReference type="EMBL" id="VSSQ01001146">
    <property type="protein sequence ID" value="MPM05586.1"/>
    <property type="molecule type" value="Genomic_DNA"/>
</dbReference>
<dbReference type="PROSITE" id="PS50164">
    <property type="entry name" value="GIY_YIG"/>
    <property type="match status" value="1"/>
</dbReference>
<gene>
    <name evidence="2" type="ORF">SDC9_51876</name>
</gene>
<sequence>MIDWNGNGRLDPVDVGISIAAENQEHTETIDILGYPFQFVQELEPERNFRGEFKQYHPQTSYKKQQSSGLHKYGQGPFCHFSITAKPYSFVSGVYALFDSEQLLYVGQTVNFAQRFNVGYGNISPRNCYVGGQSTNCKINAMVLQKYLDGEKVYLYFLKTRNYDQIEHELINHLKPPYNESDIPSLVTSQAKSGGFWKRITAAANPAQQKKKDVGHMESIFENTYNEQKIWGDLISEFSKNPRDVKTVPLVQREPKWFYVSASNDNLYIERGRNHSNKSNISNGRALNKLELERMLDLYHRRKRGEAVSAQATQTTMNQVYWYGIFSEMNL</sequence>
<feature type="domain" description="GIY-YIG" evidence="1">
    <location>
        <begin position="90"/>
        <end position="180"/>
    </location>
</feature>
<evidence type="ECO:0000313" key="2">
    <source>
        <dbReference type="EMBL" id="MPM05586.1"/>
    </source>
</evidence>
<organism evidence="2">
    <name type="scientific">bioreactor metagenome</name>
    <dbReference type="NCBI Taxonomy" id="1076179"/>
    <lineage>
        <taxon>unclassified sequences</taxon>
        <taxon>metagenomes</taxon>
        <taxon>ecological metagenomes</taxon>
    </lineage>
</organism>
<reference evidence="2" key="1">
    <citation type="submission" date="2019-08" db="EMBL/GenBank/DDBJ databases">
        <authorList>
            <person name="Kucharzyk K."/>
            <person name="Murdoch R.W."/>
            <person name="Higgins S."/>
            <person name="Loffler F."/>
        </authorList>
    </citation>
    <scope>NUCLEOTIDE SEQUENCE</scope>
</reference>
<dbReference type="SMART" id="SM00465">
    <property type="entry name" value="GIYc"/>
    <property type="match status" value="1"/>
</dbReference>
<evidence type="ECO:0000259" key="1">
    <source>
        <dbReference type="PROSITE" id="PS50164"/>
    </source>
</evidence>
<dbReference type="AlphaFoldDB" id="A0A644WNU5"/>
<dbReference type="Gene3D" id="3.40.1440.40">
    <property type="match status" value="1"/>
</dbReference>
<proteinExistence type="predicted"/>
<dbReference type="InterPro" id="IPR044556">
    <property type="entry name" value="EndoII-like_GIY-YIG"/>
</dbReference>
<name>A0A644WNU5_9ZZZZ</name>
<dbReference type="CDD" id="cd10436">
    <property type="entry name" value="GIY-YIG_EndoII_Hpy188I_like"/>
    <property type="match status" value="1"/>
</dbReference>